<name>A0ABV5H2L5_9FLAO</name>
<proteinExistence type="predicted"/>
<dbReference type="RefSeq" id="WP_290270854.1">
    <property type="nucleotide sequence ID" value="NZ_JAUFQP010000010.1"/>
</dbReference>
<protein>
    <submittedName>
        <fullName evidence="2">Uncharacterized protein</fullName>
    </submittedName>
</protein>
<evidence type="ECO:0000313" key="2">
    <source>
        <dbReference type="EMBL" id="MFB9106137.1"/>
    </source>
</evidence>
<reference evidence="2 3" key="1">
    <citation type="submission" date="2024-09" db="EMBL/GenBank/DDBJ databases">
        <authorList>
            <person name="Sun Q."/>
            <person name="Mori K."/>
        </authorList>
    </citation>
    <scope>NUCLEOTIDE SEQUENCE [LARGE SCALE GENOMIC DNA]</scope>
    <source>
        <strain evidence="2 3">CECT 8300</strain>
    </source>
</reference>
<sequence length="63" mass="7179">MSDKSEAHKSLSMSDKSDDLYYDSLNSTGKDLTETQKLEWNLPIGVLEYNSTILKRIPLSENQ</sequence>
<gene>
    <name evidence="2" type="ORF">ACFFU1_14635</name>
</gene>
<keyword evidence="3" id="KW-1185">Reference proteome</keyword>
<accession>A0ABV5H2L5</accession>
<feature type="region of interest" description="Disordered" evidence="1">
    <location>
        <begin position="1"/>
        <end position="26"/>
    </location>
</feature>
<evidence type="ECO:0000313" key="3">
    <source>
        <dbReference type="Proteomes" id="UP001589590"/>
    </source>
</evidence>
<dbReference type="EMBL" id="JBHMFA010000012">
    <property type="protein sequence ID" value="MFB9106137.1"/>
    <property type="molecule type" value="Genomic_DNA"/>
</dbReference>
<dbReference type="Proteomes" id="UP001589590">
    <property type="component" value="Unassembled WGS sequence"/>
</dbReference>
<feature type="compositionally biased region" description="Basic and acidic residues" evidence="1">
    <location>
        <begin position="1"/>
        <end position="19"/>
    </location>
</feature>
<evidence type="ECO:0000256" key="1">
    <source>
        <dbReference type="SAM" id="MobiDB-lite"/>
    </source>
</evidence>
<organism evidence="2 3">
    <name type="scientific">Algibacter miyuki</name>
    <dbReference type="NCBI Taxonomy" id="1306933"/>
    <lineage>
        <taxon>Bacteria</taxon>
        <taxon>Pseudomonadati</taxon>
        <taxon>Bacteroidota</taxon>
        <taxon>Flavobacteriia</taxon>
        <taxon>Flavobacteriales</taxon>
        <taxon>Flavobacteriaceae</taxon>
        <taxon>Algibacter</taxon>
    </lineage>
</organism>
<comment type="caution">
    <text evidence="2">The sequence shown here is derived from an EMBL/GenBank/DDBJ whole genome shotgun (WGS) entry which is preliminary data.</text>
</comment>